<name>A0A1I3UZH7_9RHOB</name>
<dbReference type="GO" id="GO:0016020">
    <property type="term" value="C:membrane"/>
    <property type="evidence" value="ECO:0007669"/>
    <property type="project" value="UniProtKB-SubCell"/>
</dbReference>
<sequence>MPHLLRRTTALATLACTLGLTVAGALSLGTTPAAAQQTDAAVYDGAKARVNRSASLRALSEAIASASCRMSAGIETETATQELADFRDDFRAILAALENGSDIMGMPGAEKRARLLNVIHETESQWNPMDEAIAHLLDGTGSQADTAVIRTSYKPLFDQTVILAADVSGQYSDPLELMQSDATVLNFADRQRMLVQRMTRDMCELAAGTASEGTLEELTATVELFDLSLTALRDGMPAAGVKPPPSDAIKASLSATYGVWQENHGIFDAVMAGQTPTPEDVVASAQLSRDLSVAMNNAITLYLIATPGQDGVYRVPLEVYARTELAEWLTDPALIEALRAQNSQNADLSEADIIALDQQWRAEAAAGDGPLIAKLLNDPVSQWLAQQQTATAGFVTEVFVMDNKGLNVAQSVETSDYWQGDEAKWQQTYSVGPDALHISDVEFDDSTGFYQSQASLPIQDPDTGAVIGAVTFGINVQNLM</sequence>
<evidence type="ECO:0000259" key="6">
    <source>
        <dbReference type="Pfam" id="PF13675"/>
    </source>
</evidence>
<evidence type="ECO:0000313" key="8">
    <source>
        <dbReference type="Proteomes" id="UP000199110"/>
    </source>
</evidence>
<dbReference type="Pfam" id="PF13675">
    <property type="entry name" value="PilJ"/>
    <property type="match status" value="2"/>
</dbReference>
<keyword evidence="8" id="KW-1185">Reference proteome</keyword>
<protein>
    <submittedName>
        <fullName evidence="7">Type IV pili methyl-accepting chemotaxis transducer N-term</fullName>
    </submittedName>
</protein>
<dbReference type="OrthoDB" id="195732at2"/>
<reference evidence="7 8" key="1">
    <citation type="submission" date="2016-10" db="EMBL/GenBank/DDBJ databases">
        <authorList>
            <person name="de Groot N.N."/>
        </authorList>
    </citation>
    <scope>NUCLEOTIDE SEQUENCE [LARGE SCALE GENOMIC DNA]</scope>
    <source>
        <strain evidence="7 8">DSM 19073</strain>
    </source>
</reference>
<evidence type="ECO:0000256" key="5">
    <source>
        <dbReference type="SAM" id="SignalP"/>
    </source>
</evidence>
<keyword evidence="2" id="KW-0812">Transmembrane</keyword>
<proteinExistence type="predicted"/>
<evidence type="ECO:0000256" key="1">
    <source>
        <dbReference type="ARBA" id="ARBA00004141"/>
    </source>
</evidence>
<dbReference type="EMBL" id="FORA01000012">
    <property type="protein sequence ID" value="SFJ88834.1"/>
    <property type="molecule type" value="Genomic_DNA"/>
</dbReference>
<gene>
    <name evidence="7" type="ORF">SAMN04488095_0056</name>
</gene>
<dbReference type="AlphaFoldDB" id="A0A1I3UZH7"/>
<evidence type="ECO:0000256" key="4">
    <source>
        <dbReference type="ARBA" id="ARBA00023136"/>
    </source>
</evidence>
<dbReference type="Gene3D" id="3.30.450.20">
    <property type="entry name" value="PAS domain"/>
    <property type="match status" value="1"/>
</dbReference>
<keyword evidence="3" id="KW-1133">Transmembrane helix</keyword>
<accession>A0A1I3UZH7</accession>
<feature type="chain" id="PRO_5011561070" evidence="5">
    <location>
        <begin position="36"/>
        <end position="480"/>
    </location>
</feature>
<feature type="signal peptide" evidence="5">
    <location>
        <begin position="1"/>
        <end position="35"/>
    </location>
</feature>
<dbReference type="RefSeq" id="WP_092785169.1">
    <property type="nucleotide sequence ID" value="NZ_FORA01000012.1"/>
</dbReference>
<keyword evidence="5" id="KW-0732">Signal</keyword>
<dbReference type="Proteomes" id="UP000199110">
    <property type="component" value="Unassembled WGS sequence"/>
</dbReference>
<evidence type="ECO:0000313" key="7">
    <source>
        <dbReference type="EMBL" id="SFJ88834.1"/>
    </source>
</evidence>
<organism evidence="7 8">
    <name type="scientific">Jannaschia pohangensis</name>
    <dbReference type="NCBI Taxonomy" id="390807"/>
    <lineage>
        <taxon>Bacteria</taxon>
        <taxon>Pseudomonadati</taxon>
        <taxon>Pseudomonadota</taxon>
        <taxon>Alphaproteobacteria</taxon>
        <taxon>Rhodobacterales</taxon>
        <taxon>Roseobacteraceae</taxon>
        <taxon>Jannaschia</taxon>
    </lineage>
</organism>
<dbReference type="InterPro" id="IPR029095">
    <property type="entry name" value="NarX-like_N"/>
</dbReference>
<comment type="subcellular location">
    <subcellularLocation>
        <location evidence="1">Membrane</location>
        <topology evidence="1">Multi-pass membrane protein</topology>
    </subcellularLocation>
</comment>
<dbReference type="STRING" id="390807.SAMN04488095_0056"/>
<evidence type="ECO:0000256" key="3">
    <source>
        <dbReference type="ARBA" id="ARBA00022989"/>
    </source>
</evidence>
<evidence type="ECO:0000256" key="2">
    <source>
        <dbReference type="ARBA" id="ARBA00022692"/>
    </source>
</evidence>
<keyword evidence="4" id="KW-0472">Membrane</keyword>
<feature type="domain" description="NarX-like N-terminal" evidence="6">
    <location>
        <begin position="178"/>
        <end position="276"/>
    </location>
</feature>
<feature type="domain" description="NarX-like N-terminal" evidence="6">
    <location>
        <begin position="44"/>
        <end position="143"/>
    </location>
</feature>